<name>A0ABP7IBM1_9ACTN</name>
<evidence type="ECO:0000256" key="2">
    <source>
        <dbReference type="ARBA" id="ARBA00022670"/>
    </source>
</evidence>
<evidence type="ECO:0000256" key="4">
    <source>
        <dbReference type="ARBA" id="ARBA00022801"/>
    </source>
</evidence>
<evidence type="ECO:0000313" key="11">
    <source>
        <dbReference type="Proteomes" id="UP001500888"/>
    </source>
</evidence>
<evidence type="ECO:0000256" key="5">
    <source>
        <dbReference type="ARBA" id="ARBA00022825"/>
    </source>
</evidence>
<keyword evidence="11" id="KW-1185">Reference proteome</keyword>
<dbReference type="SUPFAM" id="SSF50494">
    <property type="entry name" value="Trypsin-like serine proteases"/>
    <property type="match status" value="1"/>
</dbReference>
<dbReference type="PRINTS" id="PR00861">
    <property type="entry name" value="ALYTICPTASE"/>
</dbReference>
<feature type="chain" id="PRO_5045471071" description="Peptidase S1A alpha-lytic prodomain domain-containing protein" evidence="8">
    <location>
        <begin position="28"/>
        <end position="512"/>
    </location>
</feature>
<dbReference type="RefSeq" id="WP_344941697.1">
    <property type="nucleotide sequence ID" value="NZ_BAAAZR010000008.1"/>
</dbReference>
<dbReference type="CDD" id="cd21112">
    <property type="entry name" value="alphaLP-like"/>
    <property type="match status" value="1"/>
</dbReference>
<accession>A0ABP7IBM1</accession>
<dbReference type="InterPro" id="IPR043504">
    <property type="entry name" value="Peptidase_S1_PA_chymotrypsin"/>
</dbReference>
<keyword evidence="5" id="KW-0720">Serine protease</keyword>
<keyword evidence="4" id="KW-0378">Hydrolase</keyword>
<evidence type="ECO:0000313" key="10">
    <source>
        <dbReference type="EMBL" id="GAA3814413.1"/>
    </source>
</evidence>
<feature type="signal peptide" evidence="8">
    <location>
        <begin position="1"/>
        <end position="27"/>
    </location>
</feature>
<protein>
    <recommendedName>
        <fullName evidence="9">Peptidase S1A alpha-lytic prodomain domain-containing protein</fullName>
    </recommendedName>
</protein>
<proteinExistence type="inferred from homology"/>
<dbReference type="InterPro" id="IPR037295">
    <property type="entry name" value="Alpha-lytic_protease_prodomain"/>
</dbReference>
<dbReference type="InterPro" id="IPR035070">
    <property type="entry name" value="Streptogrisin_prodomain"/>
</dbReference>
<evidence type="ECO:0000256" key="7">
    <source>
        <dbReference type="ARBA" id="ARBA00023157"/>
    </source>
</evidence>
<feature type="domain" description="Peptidase S1A alpha-lytic prodomain" evidence="9">
    <location>
        <begin position="122"/>
        <end position="178"/>
    </location>
</feature>
<keyword evidence="2" id="KW-0645">Protease</keyword>
<evidence type="ECO:0000256" key="3">
    <source>
        <dbReference type="ARBA" id="ARBA00022729"/>
    </source>
</evidence>
<evidence type="ECO:0000256" key="6">
    <source>
        <dbReference type="ARBA" id="ARBA00023145"/>
    </source>
</evidence>
<dbReference type="Gene3D" id="3.30.300.50">
    <property type="match status" value="2"/>
</dbReference>
<evidence type="ECO:0000259" key="9">
    <source>
        <dbReference type="Pfam" id="PF02983"/>
    </source>
</evidence>
<dbReference type="Pfam" id="PF02983">
    <property type="entry name" value="Pro_Al_protease"/>
    <property type="match status" value="1"/>
</dbReference>
<keyword evidence="7" id="KW-1015">Disulfide bond</keyword>
<organism evidence="10 11">
    <name type="scientific">Sphaerisporangium flaviroseum</name>
    <dbReference type="NCBI Taxonomy" id="509199"/>
    <lineage>
        <taxon>Bacteria</taxon>
        <taxon>Bacillati</taxon>
        <taxon>Actinomycetota</taxon>
        <taxon>Actinomycetes</taxon>
        <taxon>Streptosporangiales</taxon>
        <taxon>Streptosporangiaceae</taxon>
        <taxon>Sphaerisporangium</taxon>
    </lineage>
</organism>
<dbReference type="Proteomes" id="UP001500888">
    <property type="component" value="Unassembled WGS sequence"/>
</dbReference>
<dbReference type="InterPro" id="IPR004236">
    <property type="entry name" value="Pept_S1_alpha_lytic"/>
</dbReference>
<gene>
    <name evidence="10" type="ORF">GCM10022226_39120</name>
</gene>
<evidence type="ECO:0000256" key="1">
    <source>
        <dbReference type="ARBA" id="ARBA00007664"/>
    </source>
</evidence>
<dbReference type="SUPFAM" id="SSF54806">
    <property type="entry name" value="Alpha-lytic protease prodomain"/>
    <property type="match status" value="1"/>
</dbReference>
<evidence type="ECO:0000256" key="8">
    <source>
        <dbReference type="SAM" id="SignalP"/>
    </source>
</evidence>
<dbReference type="InterPro" id="IPR001316">
    <property type="entry name" value="Pept_S1A_streptogrisin"/>
</dbReference>
<dbReference type="EMBL" id="BAAAZR010000008">
    <property type="protein sequence ID" value="GAA3814413.1"/>
    <property type="molecule type" value="Genomic_DNA"/>
</dbReference>
<sequence length="512" mass="52251">MILIRLSAAGAALAIVSLVLPVAHATAAPAEVLSAAAPGMEPPPGLIEAMRRDLGLTREQAVTRLDNEEKARRLQPRLRAELQDRYGGSWVDREGRLVVATTDGAGAATVIAAGVRAKVVGRSLAALTLVKDALDAASKTAAGGAVPVWFVDEQANTVVVQALDAAAGEAFVAASGVDRAAVRVETIADRPVTFENLRGGDAYYIGSSRCSIGFSVTRGSTPGFVTAGHCGNPGAGTTGSNGLSQGTFQASSFPGNDYAWVAVNGQWAARPAVNAYGSGQIPVFGSAEAPAGSAVCRSGSTTQWHCGTIQQRDTSVTYAQGTVDQVVRTNVCAEAGDSGGSFISGYQAQGVTSGGSGNCSAGGTTFFQPVNEILAAHGLTLVTAPTQCTGHQNLHFNEMTASQGPVGLLVPNRGIHPPSGYTSATSGTHTGCLDGSGTSRMRLSLEKYTCCGPFGIPSWVEVATTGTGPTLKTLTTGQGPGTYRWVVSVSDAYVGPTTPIGEYYLLGASNPA</sequence>
<dbReference type="InterPro" id="IPR009003">
    <property type="entry name" value="Peptidase_S1_PA"/>
</dbReference>
<comment type="caution">
    <text evidence="10">The sequence shown here is derived from an EMBL/GenBank/DDBJ whole genome shotgun (WGS) entry which is preliminary data.</text>
</comment>
<reference evidence="11" key="1">
    <citation type="journal article" date="2019" name="Int. J. Syst. Evol. Microbiol.">
        <title>The Global Catalogue of Microorganisms (GCM) 10K type strain sequencing project: providing services to taxonomists for standard genome sequencing and annotation.</title>
        <authorList>
            <consortium name="The Broad Institute Genomics Platform"/>
            <consortium name="The Broad Institute Genome Sequencing Center for Infectious Disease"/>
            <person name="Wu L."/>
            <person name="Ma J."/>
        </authorList>
    </citation>
    <scope>NUCLEOTIDE SEQUENCE [LARGE SCALE GENOMIC DNA]</scope>
    <source>
        <strain evidence="11">JCM 16908</strain>
    </source>
</reference>
<keyword evidence="6" id="KW-0865">Zymogen</keyword>
<dbReference type="Gene3D" id="2.40.10.10">
    <property type="entry name" value="Trypsin-like serine proteases"/>
    <property type="match status" value="2"/>
</dbReference>
<comment type="similarity">
    <text evidence="1">Belongs to the peptidase S1 family.</text>
</comment>
<keyword evidence="3 8" id="KW-0732">Signal</keyword>